<evidence type="ECO:0000256" key="1">
    <source>
        <dbReference type="ARBA" id="ARBA00004141"/>
    </source>
</evidence>
<keyword evidence="3" id="KW-0378">Hydrolase</keyword>
<dbReference type="GO" id="GO:0016811">
    <property type="term" value="F:hydrolase activity, acting on carbon-nitrogen (but not peptide) bonds, in linear amides"/>
    <property type="evidence" value="ECO:0007669"/>
    <property type="project" value="InterPro"/>
</dbReference>
<protein>
    <recommendedName>
        <fullName evidence="8">Ceramidase</fullName>
    </recommendedName>
</protein>
<evidence type="ECO:0000256" key="2">
    <source>
        <dbReference type="ARBA" id="ARBA00022692"/>
    </source>
</evidence>
<feature type="transmembrane region" description="Helical" evidence="6">
    <location>
        <begin position="76"/>
        <end position="95"/>
    </location>
</feature>
<keyword evidence="4 6" id="KW-1133">Transmembrane helix</keyword>
<feature type="transmembrane region" description="Helical" evidence="6">
    <location>
        <begin position="23"/>
        <end position="40"/>
    </location>
</feature>
<accession>A0A212KK82</accession>
<evidence type="ECO:0000256" key="3">
    <source>
        <dbReference type="ARBA" id="ARBA00022801"/>
    </source>
</evidence>
<evidence type="ECO:0000256" key="6">
    <source>
        <dbReference type="SAM" id="Phobius"/>
    </source>
</evidence>
<feature type="transmembrane region" description="Helical" evidence="6">
    <location>
        <begin position="183"/>
        <end position="205"/>
    </location>
</feature>
<dbReference type="GO" id="GO:0016020">
    <property type="term" value="C:membrane"/>
    <property type="evidence" value="ECO:0007669"/>
    <property type="project" value="UniProtKB-SubCell"/>
</dbReference>
<dbReference type="Pfam" id="PF05875">
    <property type="entry name" value="Ceramidase"/>
    <property type="match status" value="1"/>
</dbReference>
<reference evidence="7" key="1">
    <citation type="submission" date="2016-04" db="EMBL/GenBank/DDBJ databases">
        <authorList>
            <person name="Evans L.H."/>
            <person name="Alamgir A."/>
            <person name="Owens N."/>
            <person name="Weber N.D."/>
            <person name="Virtaneva K."/>
            <person name="Barbian K."/>
            <person name="Babar A."/>
            <person name="Rosenke K."/>
        </authorList>
    </citation>
    <scope>NUCLEOTIDE SEQUENCE</scope>
    <source>
        <strain evidence="7">86</strain>
    </source>
</reference>
<keyword evidence="5 6" id="KW-0472">Membrane</keyword>
<gene>
    <name evidence="7" type="ORF">KL86APRO_20433</name>
</gene>
<keyword evidence="2 6" id="KW-0812">Transmembrane</keyword>
<feature type="transmembrane region" description="Helical" evidence="6">
    <location>
        <begin position="107"/>
        <end position="127"/>
    </location>
</feature>
<proteinExistence type="predicted"/>
<name>A0A212KK82_9PROT</name>
<evidence type="ECO:0000256" key="5">
    <source>
        <dbReference type="ARBA" id="ARBA00023136"/>
    </source>
</evidence>
<evidence type="ECO:0000256" key="4">
    <source>
        <dbReference type="ARBA" id="ARBA00022989"/>
    </source>
</evidence>
<sequence>MDWGAAVDIYCERLGPGFRAEPVNALTNLSFVAAAVWGWRRARRRNAAGADFAVVAGLAVLVGVGSFVFHTVATRWAGLADVVPIGLFCLAYPVVGLRRFFGLGPRHALGLAAVAAALGWVASGALPPWLRGSALYLPALAALAATAAALGAARHPAFAPVAAAAIGFAASLGFRIADAPVCAALPLGTHFLWHLLNGGVFALLFEALIRAGRGRYSGCAPNR</sequence>
<feature type="transmembrane region" description="Helical" evidence="6">
    <location>
        <begin position="52"/>
        <end position="70"/>
    </location>
</feature>
<feature type="transmembrane region" description="Helical" evidence="6">
    <location>
        <begin position="157"/>
        <end position="177"/>
    </location>
</feature>
<comment type="subcellular location">
    <subcellularLocation>
        <location evidence="1">Membrane</location>
        <topology evidence="1">Multi-pass membrane protein</topology>
    </subcellularLocation>
</comment>
<dbReference type="AlphaFoldDB" id="A0A212KK82"/>
<feature type="transmembrane region" description="Helical" evidence="6">
    <location>
        <begin position="133"/>
        <end position="150"/>
    </location>
</feature>
<evidence type="ECO:0008006" key="8">
    <source>
        <dbReference type="Google" id="ProtNLM"/>
    </source>
</evidence>
<evidence type="ECO:0000313" key="7">
    <source>
        <dbReference type="EMBL" id="SBW12080.1"/>
    </source>
</evidence>
<dbReference type="EMBL" id="FLUO01000002">
    <property type="protein sequence ID" value="SBW12080.1"/>
    <property type="molecule type" value="Genomic_DNA"/>
</dbReference>
<dbReference type="GO" id="GO:0006672">
    <property type="term" value="P:ceramide metabolic process"/>
    <property type="evidence" value="ECO:0007669"/>
    <property type="project" value="InterPro"/>
</dbReference>
<organism evidence="7">
    <name type="scientific">uncultured Alphaproteobacteria bacterium</name>
    <dbReference type="NCBI Taxonomy" id="91750"/>
    <lineage>
        <taxon>Bacteria</taxon>
        <taxon>Pseudomonadati</taxon>
        <taxon>Pseudomonadota</taxon>
        <taxon>Alphaproteobacteria</taxon>
        <taxon>environmental samples</taxon>
    </lineage>
</organism>
<dbReference type="InterPro" id="IPR008901">
    <property type="entry name" value="ACER"/>
</dbReference>